<organism evidence="2 3">
    <name type="scientific">Brassica cretica</name>
    <name type="common">Mustard</name>
    <dbReference type="NCBI Taxonomy" id="69181"/>
    <lineage>
        <taxon>Eukaryota</taxon>
        <taxon>Viridiplantae</taxon>
        <taxon>Streptophyta</taxon>
        <taxon>Embryophyta</taxon>
        <taxon>Tracheophyta</taxon>
        <taxon>Spermatophyta</taxon>
        <taxon>Magnoliopsida</taxon>
        <taxon>eudicotyledons</taxon>
        <taxon>Gunneridae</taxon>
        <taxon>Pentapetalae</taxon>
        <taxon>rosids</taxon>
        <taxon>malvids</taxon>
        <taxon>Brassicales</taxon>
        <taxon>Brassicaceae</taxon>
        <taxon>Brassiceae</taxon>
        <taxon>Brassica</taxon>
    </lineage>
</organism>
<feature type="domain" description="DUF3700" evidence="1">
    <location>
        <begin position="18"/>
        <end position="78"/>
    </location>
</feature>
<protein>
    <recommendedName>
        <fullName evidence="1">DUF3700 domain-containing protein</fullName>
    </recommendedName>
</protein>
<evidence type="ECO:0000313" key="3">
    <source>
        <dbReference type="Proteomes" id="UP000712600"/>
    </source>
</evidence>
<accession>A0A8S9R497</accession>
<sequence>MSSAYSTTTSLLPASRASMADDNNNFCLPRNILRMLFRGIDEVYYIFFGRLSNLCTLNHQYGLTEKNTSEALFVIEAY</sequence>
<dbReference type="InterPro" id="IPR024286">
    <property type="entry name" value="DUF3700"/>
</dbReference>
<dbReference type="InterPro" id="IPR044828">
    <property type="entry name" value="TSJT1-like"/>
</dbReference>
<gene>
    <name evidence="2" type="ORF">F2Q69_00012333</name>
</gene>
<dbReference type="Proteomes" id="UP000712600">
    <property type="component" value="Unassembled WGS sequence"/>
</dbReference>
<dbReference type="PANTHER" id="PTHR45952:SF2">
    <property type="entry name" value="OS04G0679400 PROTEIN"/>
    <property type="match status" value="1"/>
</dbReference>
<proteinExistence type="predicted"/>
<dbReference type="AlphaFoldDB" id="A0A8S9R497"/>
<comment type="caution">
    <text evidence="2">The sequence shown here is derived from an EMBL/GenBank/DDBJ whole genome shotgun (WGS) entry which is preliminary data.</text>
</comment>
<dbReference type="PANTHER" id="PTHR45952">
    <property type="entry name" value="ALUMINUM INDUCED PROTEIN WITH YGL AND LRDR MOTIFS"/>
    <property type="match status" value="1"/>
</dbReference>
<dbReference type="Pfam" id="PF12481">
    <property type="entry name" value="DUF3700"/>
    <property type="match status" value="1"/>
</dbReference>
<evidence type="ECO:0000259" key="1">
    <source>
        <dbReference type="Pfam" id="PF12481"/>
    </source>
</evidence>
<reference evidence="2" key="1">
    <citation type="submission" date="2019-12" db="EMBL/GenBank/DDBJ databases">
        <title>Genome sequencing and annotation of Brassica cretica.</title>
        <authorList>
            <person name="Studholme D.J."/>
            <person name="Sarris P."/>
        </authorList>
    </citation>
    <scope>NUCLEOTIDE SEQUENCE</scope>
    <source>
        <strain evidence="2">PFS-109/04</strain>
        <tissue evidence="2">Leaf</tissue>
    </source>
</reference>
<name>A0A8S9R497_BRACR</name>
<evidence type="ECO:0000313" key="2">
    <source>
        <dbReference type="EMBL" id="KAF3556725.1"/>
    </source>
</evidence>
<dbReference type="EMBL" id="QGKX02000996">
    <property type="protein sequence ID" value="KAF3556725.1"/>
    <property type="molecule type" value="Genomic_DNA"/>
</dbReference>